<organism evidence="1 2">
    <name type="scientific">Bauhinia variegata</name>
    <name type="common">Purple orchid tree</name>
    <name type="synonym">Phanera variegata</name>
    <dbReference type="NCBI Taxonomy" id="167791"/>
    <lineage>
        <taxon>Eukaryota</taxon>
        <taxon>Viridiplantae</taxon>
        <taxon>Streptophyta</taxon>
        <taxon>Embryophyta</taxon>
        <taxon>Tracheophyta</taxon>
        <taxon>Spermatophyta</taxon>
        <taxon>Magnoliopsida</taxon>
        <taxon>eudicotyledons</taxon>
        <taxon>Gunneridae</taxon>
        <taxon>Pentapetalae</taxon>
        <taxon>rosids</taxon>
        <taxon>fabids</taxon>
        <taxon>Fabales</taxon>
        <taxon>Fabaceae</taxon>
        <taxon>Cercidoideae</taxon>
        <taxon>Cercideae</taxon>
        <taxon>Bauhiniinae</taxon>
        <taxon>Bauhinia</taxon>
    </lineage>
</organism>
<accession>A0ACB9KMZ6</accession>
<protein>
    <submittedName>
        <fullName evidence="1">Uncharacterized protein</fullName>
    </submittedName>
</protein>
<evidence type="ECO:0000313" key="2">
    <source>
        <dbReference type="Proteomes" id="UP000828941"/>
    </source>
</evidence>
<sequence>MDPCQFMRILVGNLAIKSPAASRPSFSGQVHPSSSPCFCRIKLKGFESPHYQFATVPLVSQEADTHPYSVAACFDFSKAQIEKILKSSRNPVLKVSVYRGRRTTSCGFNSAKLLGKISVSLDLAVAESRACMFQNGWVTMREKKRGSPEQVLHLTVRAEPDPRFVFRFDGEPECSPQVFQIQGNVKQPVFTCKLSFRNPSDRNFGSRSSSFESSSSKSWLPTLKSQKDQAANKERKGWSITVHDLSGSPVAAASMVTPFVPSPGSQRVSRSNPGAWLILRPGGDGTWKPWGRLEAWRERNGSNSVGYRFEVLPATAEPVTLASSTISAQHGGKFSIDVTSGVTPVNSPHASWDLGSGSRSGSGSGSDFGFGLEHQFLYKGFVMSSTVEGEGKCSKPQVEVGVQHVTCTEDAATFVALAAAMDLSMDACKLFSEKLRKELRQ</sequence>
<evidence type="ECO:0000313" key="1">
    <source>
        <dbReference type="EMBL" id="KAI4298613.1"/>
    </source>
</evidence>
<gene>
    <name evidence="1" type="ORF">L6164_032149</name>
</gene>
<proteinExistence type="predicted"/>
<reference evidence="1 2" key="1">
    <citation type="journal article" date="2022" name="DNA Res.">
        <title>Chromosomal-level genome assembly of the orchid tree Bauhinia variegata (Leguminosae; Cercidoideae) supports the allotetraploid origin hypothesis of Bauhinia.</title>
        <authorList>
            <person name="Zhong Y."/>
            <person name="Chen Y."/>
            <person name="Zheng D."/>
            <person name="Pang J."/>
            <person name="Liu Y."/>
            <person name="Luo S."/>
            <person name="Meng S."/>
            <person name="Qian L."/>
            <person name="Wei D."/>
            <person name="Dai S."/>
            <person name="Zhou R."/>
        </authorList>
    </citation>
    <scope>NUCLEOTIDE SEQUENCE [LARGE SCALE GENOMIC DNA]</scope>
    <source>
        <strain evidence="1">BV-YZ2020</strain>
    </source>
</reference>
<dbReference type="EMBL" id="CM039438">
    <property type="protein sequence ID" value="KAI4298613.1"/>
    <property type="molecule type" value="Genomic_DNA"/>
</dbReference>
<keyword evidence="2" id="KW-1185">Reference proteome</keyword>
<comment type="caution">
    <text evidence="1">The sequence shown here is derived from an EMBL/GenBank/DDBJ whole genome shotgun (WGS) entry which is preliminary data.</text>
</comment>
<name>A0ACB9KMZ6_BAUVA</name>
<dbReference type="Proteomes" id="UP000828941">
    <property type="component" value="Chromosome 13"/>
</dbReference>